<gene>
    <name evidence="5" type="ORF">GGR25_001263</name>
</gene>
<dbReference type="Pfam" id="PF00392">
    <property type="entry name" value="GntR"/>
    <property type="match status" value="1"/>
</dbReference>
<keyword evidence="1" id="KW-0805">Transcription regulation</keyword>
<dbReference type="SMART" id="SM00345">
    <property type="entry name" value="HTH_GNTR"/>
    <property type="match status" value="1"/>
</dbReference>
<dbReference type="AlphaFoldDB" id="A0A840ALU1"/>
<dbReference type="InterPro" id="IPR036388">
    <property type="entry name" value="WH-like_DNA-bd_sf"/>
</dbReference>
<dbReference type="InterPro" id="IPR008920">
    <property type="entry name" value="TF_FadR/GntR_C"/>
</dbReference>
<dbReference type="InterPro" id="IPR011711">
    <property type="entry name" value="GntR_C"/>
</dbReference>
<dbReference type="CDD" id="cd07377">
    <property type="entry name" value="WHTH_GntR"/>
    <property type="match status" value="1"/>
</dbReference>
<keyword evidence="2 5" id="KW-0238">DNA-binding</keyword>
<dbReference type="Proteomes" id="UP000553963">
    <property type="component" value="Unassembled WGS sequence"/>
</dbReference>
<keyword evidence="6" id="KW-1185">Reference proteome</keyword>
<sequence length="236" mass="26990">MSKTPLSSQLQRRERRVLTDDVADSIREAILSGRLKGGDRLIEDDLAESLSVSRGPIRQAIFRLEQEGLVVHETHRGATVTQVSIEDAAEIYSLRQALERLAIRSACEKAQAEDLAPLEAILLLFQSIPRASITRRRVAELDIDFHDALFRAAHHARLYRTWETLRSQIFVFLLLRDGLPDDYLTSWYRDHSRLLELVRMRETALAEATIESHIGGAYKRLQEHMAQEEVLRIRAG</sequence>
<accession>A0A840ALU1</accession>
<proteinExistence type="predicted"/>
<protein>
    <submittedName>
        <fullName evidence="5">DNA-binding GntR family transcriptional regulator</fullName>
    </submittedName>
</protein>
<comment type="caution">
    <text evidence="5">The sequence shown here is derived from an EMBL/GenBank/DDBJ whole genome shotgun (WGS) entry which is preliminary data.</text>
</comment>
<dbReference type="InterPro" id="IPR036390">
    <property type="entry name" value="WH_DNA-bd_sf"/>
</dbReference>
<organism evidence="5 6">
    <name type="scientific">Kaistia hirudinis</name>
    <dbReference type="NCBI Taxonomy" id="1293440"/>
    <lineage>
        <taxon>Bacteria</taxon>
        <taxon>Pseudomonadati</taxon>
        <taxon>Pseudomonadota</taxon>
        <taxon>Alphaproteobacteria</taxon>
        <taxon>Hyphomicrobiales</taxon>
        <taxon>Kaistiaceae</taxon>
        <taxon>Kaistia</taxon>
    </lineage>
</organism>
<dbReference type="Gene3D" id="1.10.10.10">
    <property type="entry name" value="Winged helix-like DNA-binding domain superfamily/Winged helix DNA-binding domain"/>
    <property type="match status" value="1"/>
</dbReference>
<evidence type="ECO:0000256" key="2">
    <source>
        <dbReference type="ARBA" id="ARBA00023125"/>
    </source>
</evidence>
<dbReference type="Pfam" id="PF07729">
    <property type="entry name" value="FCD"/>
    <property type="match status" value="1"/>
</dbReference>
<dbReference type="Gene3D" id="1.20.120.530">
    <property type="entry name" value="GntR ligand-binding domain-like"/>
    <property type="match status" value="1"/>
</dbReference>
<evidence type="ECO:0000313" key="5">
    <source>
        <dbReference type="EMBL" id="MBB3930224.1"/>
    </source>
</evidence>
<feature type="domain" description="HTH gntR-type" evidence="4">
    <location>
        <begin position="16"/>
        <end position="83"/>
    </location>
</feature>
<dbReference type="EMBL" id="JACIDS010000002">
    <property type="protein sequence ID" value="MBB3930224.1"/>
    <property type="molecule type" value="Genomic_DNA"/>
</dbReference>
<dbReference type="SUPFAM" id="SSF46785">
    <property type="entry name" value="Winged helix' DNA-binding domain"/>
    <property type="match status" value="1"/>
</dbReference>
<dbReference type="GO" id="GO:0003700">
    <property type="term" value="F:DNA-binding transcription factor activity"/>
    <property type="evidence" value="ECO:0007669"/>
    <property type="project" value="InterPro"/>
</dbReference>
<dbReference type="PROSITE" id="PS50949">
    <property type="entry name" value="HTH_GNTR"/>
    <property type="match status" value="1"/>
</dbReference>
<dbReference type="SMART" id="SM00895">
    <property type="entry name" value="FCD"/>
    <property type="match status" value="1"/>
</dbReference>
<dbReference type="SUPFAM" id="SSF48008">
    <property type="entry name" value="GntR ligand-binding domain-like"/>
    <property type="match status" value="1"/>
</dbReference>
<dbReference type="GO" id="GO:0003677">
    <property type="term" value="F:DNA binding"/>
    <property type="evidence" value="ECO:0007669"/>
    <property type="project" value="UniProtKB-KW"/>
</dbReference>
<name>A0A840ALU1_9HYPH</name>
<evidence type="ECO:0000256" key="3">
    <source>
        <dbReference type="ARBA" id="ARBA00023163"/>
    </source>
</evidence>
<dbReference type="PANTHER" id="PTHR43537:SF24">
    <property type="entry name" value="GLUCONATE OPERON TRANSCRIPTIONAL REPRESSOR"/>
    <property type="match status" value="1"/>
</dbReference>
<dbReference type="RefSeq" id="WP_183397905.1">
    <property type="nucleotide sequence ID" value="NZ_JACIDS010000002.1"/>
</dbReference>
<evidence type="ECO:0000259" key="4">
    <source>
        <dbReference type="PROSITE" id="PS50949"/>
    </source>
</evidence>
<dbReference type="InterPro" id="IPR000524">
    <property type="entry name" value="Tscrpt_reg_HTH_GntR"/>
</dbReference>
<keyword evidence="3" id="KW-0804">Transcription</keyword>
<evidence type="ECO:0000313" key="6">
    <source>
        <dbReference type="Proteomes" id="UP000553963"/>
    </source>
</evidence>
<dbReference type="PANTHER" id="PTHR43537">
    <property type="entry name" value="TRANSCRIPTIONAL REGULATOR, GNTR FAMILY"/>
    <property type="match status" value="1"/>
</dbReference>
<reference evidence="5 6" key="1">
    <citation type="submission" date="2020-08" db="EMBL/GenBank/DDBJ databases">
        <title>Genomic Encyclopedia of Type Strains, Phase IV (KMG-IV): sequencing the most valuable type-strain genomes for metagenomic binning, comparative biology and taxonomic classification.</title>
        <authorList>
            <person name="Goeker M."/>
        </authorList>
    </citation>
    <scope>NUCLEOTIDE SEQUENCE [LARGE SCALE GENOMIC DNA]</scope>
    <source>
        <strain evidence="5 6">DSM 25966</strain>
    </source>
</reference>
<evidence type="ECO:0000256" key="1">
    <source>
        <dbReference type="ARBA" id="ARBA00023015"/>
    </source>
</evidence>